<sequence length="77" mass="8455">LDLLCVSSKSLLHVHTPKASILFLSAFFIVQLSLPLVATGKGGYYVKSTFSSFISCYYVIPSLNTCLECCLGSFTYF</sequence>
<feature type="transmembrane region" description="Helical" evidence="1">
    <location>
        <begin position="20"/>
        <end position="38"/>
    </location>
</feature>
<keyword evidence="1" id="KW-0472">Membrane</keyword>
<accession>A0A8C6U0W0</accession>
<reference evidence="2" key="1">
    <citation type="submission" date="2025-08" db="UniProtKB">
        <authorList>
            <consortium name="Ensembl"/>
        </authorList>
    </citation>
    <scope>IDENTIFICATION</scope>
</reference>
<name>A0A8C6U0W0_9GOBI</name>
<dbReference type="Ensembl" id="ENSNMLT00000029133.1">
    <property type="protein sequence ID" value="ENSNMLP00000026072.1"/>
    <property type="gene ID" value="ENSNMLG00000016628.1"/>
</dbReference>
<evidence type="ECO:0000313" key="2">
    <source>
        <dbReference type="Ensembl" id="ENSNMLP00000026072.1"/>
    </source>
</evidence>
<dbReference type="AlphaFoldDB" id="A0A8C6U0W0"/>
<organism evidence="2 3">
    <name type="scientific">Neogobius melanostomus</name>
    <name type="common">round goby</name>
    <dbReference type="NCBI Taxonomy" id="47308"/>
    <lineage>
        <taxon>Eukaryota</taxon>
        <taxon>Metazoa</taxon>
        <taxon>Chordata</taxon>
        <taxon>Craniata</taxon>
        <taxon>Vertebrata</taxon>
        <taxon>Euteleostomi</taxon>
        <taxon>Actinopterygii</taxon>
        <taxon>Neopterygii</taxon>
        <taxon>Teleostei</taxon>
        <taxon>Neoteleostei</taxon>
        <taxon>Acanthomorphata</taxon>
        <taxon>Gobiaria</taxon>
        <taxon>Gobiiformes</taxon>
        <taxon>Gobioidei</taxon>
        <taxon>Gobiidae</taxon>
        <taxon>Benthophilinae</taxon>
        <taxon>Neogobiini</taxon>
        <taxon>Neogobius</taxon>
    </lineage>
</organism>
<keyword evidence="1" id="KW-1133">Transmembrane helix</keyword>
<evidence type="ECO:0000256" key="1">
    <source>
        <dbReference type="SAM" id="Phobius"/>
    </source>
</evidence>
<proteinExistence type="predicted"/>
<dbReference type="Proteomes" id="UP000694523">
    <property type="component" value="Unplaced"/>
</dbReference>
<keyword evidence="1" id="KW-0812">Transmembrane</keyword>
<protein>
    <submittedName>
        <fullName evidence="2">Uncharacterized protein</fullName>
    </submittedName>
</protein>
<reference evidence="2" key="2">
    <citation type="submission" date="2025-09" db="UniProtKB">
        <authorList>
            <consortium name="Ensembl"/>
        </authorList>
    </citation>
    <scope>IDENTIFICATION</scope>
</reference>
<keyword evidence="3" id="KW-1185">Reference proteome</keyword>
<evidence type="ECO:0000313" key="3">
    <source>
        <dbReference type="Proteomes" id="UP000694523"/>
    </source>
</evidence>